<dbReference type="PANTHER" id="PTHR11748:SF111">
    <property type="entry name" value="D-LACTATE DEHYDROGENASE, MITOCHONDRIAL-RELATED"/>
    <property type="match status" value="1"/>
</dbReference>
<dbReference type="Gene3D" id="3.30.43.10">
    <property type="entry name" value="Uridine Diphospho-n-acetylenolpyruvylglucosamine Reductase, domain 2"/>
    <property type="match status" value="1"/>
</dbReference>
<dbReference type="InterPro" id="IPR016167">
    <property type="entry name" value="FAD-bd_PCMH_sub1"/>
</dbReference>
<evidence type="ECO:0000313" key="4">
    <source>
        <dbReference type="EMBL" id="GAL28043.1"/>
    </source>
</evidence>
<name>A0ABQ0JH20_9VIBR</name>
<accession>A0ABQ0JH20</accession>
<gene>
    <name evidence="4" type="ORF">JCM19239_6755</name>
</gene>
<evidence type="ECO:0000256" key="1">
    <source>
        <dbReference type="ARBA" id="ARBA00008000"/>
    </source>
</evidence>
<keyword evidence="2" id="KW-0285">Flavoprotein</keyword>
<dbReference type="PANTHER" id="PTHR11748">
    <property type="entry name" value="D-LACTATE DEHYDROGENASE"/>
    <property type="match status" value="1"/>
</dbReference>
<keyword evidence="5" id="KW-1185">Reference proteome</keyword>
<dbReference type="EMBL" id="BBMS01000037">
    <property type="protein sequence ID" value="GAL28043.1"/>
    <property type="molecule type" value="Genomic_DNA"/>
</dbReference>
<protein>
    <submittedName>
        <fullName evidence="4">Predicted D-lactate dehydrogenase</fullName>
    </submittedName>
</protein>
<evidence type="ECO:0000256" key="2">
    <source>
        <dbReference type="ARBA" id="ARBA00022827"/>
    </source>
</evidence>
<dbReference type="PROSITE" id="PS51387">
    <property type="entry name" value="FAD_PCMH"/>
    <property type="match status" value="1"/>
</dbReference>
<feature type="domain" description="FAD-binding PCMH-type" evidence="3">
    <location>
        <begin position="46"/>
        <end position="274"/>
    </location>
</feature>
<dbReference type="SUPFAM" id="SSF56176">
    <property type="entry name" value="FAD-binding/transporter-associated domain-like"/>
    <property type="match status" value="1"/>
</dbReference>
<dbReference type="InterPro" id="IPR016169">
    <property type="entry name" value="FAD-bd_PCMH_sub2"/>
</dbReference>
<proteinExistence type="inferred from homology"/>
<dbReference type="InterPro" id="IPR006094">
    <property type="entry name" value="Oxid_FAD_bind_N"/>
</dbReference>
<comment type="similarity">
    <text evidence="1">Belongs to the FAD-binding oxidoreductase/transferase type 4 family.</text>
</comment>
<evidence type="ECO:0000259" key="3">
    <source>
        <dbReference type="PROSITE" id="PS51387"/>
    </source>
</evidence>
<dbReference type="InterPro" id="IPR016166">
    <property type="entry name" value="FAD-bd_PCMH"/>
</dbReference>
<evidence type="ECO:0000313" key="5">
    <source>
        <dbReference type="Proteomes" id="UP000029223"/>
    </source>
</evidence>
<comment type="caution">
    <text evidence="4">The sequence shown here is derived from an EMBL/GenBank/DDBJ whole genome shotgun (WGS) entry which is preliminary data.</text>
</comment>
<dbReference type="Pfam" id="PF01565">
    <property type="entry name" value="FAD_binding_4"/>
    <property type="match status" value="1"/>
</dbReference>
<reference evidence="5" key="1">
    <citation type="submission" date="2014-09" db="EMBL/GenBank/DDBJ databases">
        <title>Vibrio variabilis JCM 19239. (C206) whole genome shotgun sequence.</title>
        <authorList>
            <person name="Sawabe T."/>
            <person name="Meirelles P."/>
            <person name="Nakanishi M."/>
            <person name="Sayaka M."/>
            <person name="Hattori M."/>
            <person name="Ohkuma M."/>
        </authorList>
    </citation>
    <scope>NUCLEOTIDE SEQUENCE [LARGE SCALE GENOMIC DNA]</scope>
    <source>
        <strain evidence="5">JCM 19239</strain>
    </source>
</reference>
<dbReference type="Gene3D" id="3.30.465.10">
    <property type="match status" value="1"/>
</dbReference>
<dbReference type="Proteomes" id="UP000029223">
    <property type="component" value="Unassembled WGS sequence"/>
</dbReference>
<organism evidence="4 5">
    <name type="scientific">Vibrio variabilis</name>
    <dbReference type="NCBI Taxonomy" id="990271"/>
    <lineage>
        <taxon>Bacteria</taxon>
        <taxon>Pseudomonadati</taxon>
        <taxon>Pseudomonadota</taxon>
        <taxon>Gammaproteobacteria</taxon>
        <taxon>Vibrionales</taxon>
        <taxon>Vibrionaceae</taxon>
        <taxon>Vibrio</taxon>
    </lineage>
</organism>
<keyword evidence="2" id="KW-0274">FAD</keyword>
<sequence>MSNENKPKRNLNYEALRQQLATRINKQRIITGEAERLAYGTDASFYRLIPQIVLRLKDLDEVVFAIQCCREHLIPFTFRAAGTSLSGQAVSDSVLIALTDDWRGHSILDEGEKIRLQPGVIGADANKYLLPYQRKIGPDPASINTCKIGGIAANNASGMCCGTAQNSYKTVECMKLVFSDGTILDTGDKASVDRFKTERPEFIEGLTQLAQETKANQDLSDKIAHKYRLKNTTGYALNALVDYSDPIEVLEHLMIGSEGTLGFIAEITYNTVVEHKYKASTLLVFSDIEEASKAVATIAKTLWLRSK</sequence>
<dbReference type="InterPro" id="IPR036318">
    <property type="entry name" value="FAD-bd_PCMH-like_sf"/>
</dbReference>